<dbReference type="PROSITE" id="PS51352">
    <property type="entry name" value="THIOREDOXIN_2"/>
    <property type="match status" value="1"/>
</dbReference>
<dbReference type="InterPro" id="IPR036249">
    <property type="entry name" value="Thioredoxin-like_sf"/>
</dbReference>
<dbReference type="InterPro" id="IPR050553">
    <property type="entry name" value="Thioredoxin_ResA/DsbE_sf"/>
</dbReference>
<dbReference type="GO" id="GO:0016491">
    <property type="term" value="F:oxidoreductase activity"/>
    <property type="evidence" value="ECO:0007669"/>
    <property type="project" value="InterPro"/>
</dbReference>
<dbReference type="InterPro" id="IPR013766">
    <property type="entry name" value="Thioredoxin_domain"/>
</dbReference>
<evidence type="ECO:0000256" key="3">
    <source>
        <dbReference type="ARBA" id="ARBA00023157"/>
    </source>
</evidence>
<name>A0A840ERS3_9FLAO</name>
<keyword evidence="8" id="KW-1185">Reference proteome</keyword>
<evidence type="ECO:0000256" key="2">
    <source>
        <dbReference type="ARBA" id="ARBA00022748"/>
    </source>
</evidence>
<dbReference type="SUPFAM" id="SSF52833">
    <property type="entry name" value="Thioredoxin-like"/>
    <property type="match status" value="1"/>
</dbReference>
<dbReference type="GO" id="GO:0017004">
    <property type="term" value="P:cytochrome complex assembly"/>
    <property type="evidence" value="ECO:0007669"/>
    <property type="project" value="UniProtKB-KW"/>
</dbReference>
<evidence type="ECO:0000313" key="7">
    <source>
        <dbReference type="EMBL" id="MBB4118056.1"/>
    </source>
</evidence>
<dbReference type="CDD" id="cd02966">
    <property type="entry name" value="TlpA_like_family"/>
    <property type="match status" value="1"/>
</dbReference>
<evidence type="ECO:0000259" key="6">
    <source>
        <dbReference type="PROSITE" id="PS51352"/>
    </source>
</evidence>
<comment type="subcellular location">
    <subcellularLocation>
        <location evidence="1">Cell envelope</location>
    </subcellularLocation>
</comment>
<dbReference type="PANTHER" id="PTHR42852">
    <property type="entry name" value="THIOL:DISULFIDE INTERCHANGE PROTEIN DSBE"/>
    <property type="match status" value="1"/>
</dbReference>
<organism evidence="7 8">
    <name type="scientific">Mesonia hippocampi</name>
    <dbReference type="NCBI Taxonomy" id="1628250"/>
    <lineage>
        <taxon>Bacteria</taxon>
        <taxon>Pseudomonadati</taxon>
        <taxon>Bacteroidota</taxon>
        <taxon>Flavobacteriia</taxon>
        <taxon>Flavobacteriales</taxon>
        <taxon>Flavobacteriaceae</taxon>
        <taxon>Mesonia</taxon>
    </lineage>
</organism>
<dbReference type="EMBL" id="JACIFO010000001">
    <property type="protein sequence ID" value="MBB4118056.1"/>
    <property type="molecule type" value="Genomic_DNA"/>
</dbReference>
<dbReference type="InterPro" id="IPR025380">
    <property type="entry name" value="DUF4369"/>
</dbReference>
<evidence type="ECO:0000256" key="1">
    <source>
        <dbReference type="ARBA" id="ARBA00004196"/>
    </source>
</evidence>
<keyword evidence="3" id="KW-1015">Disulfide bond</keyword>
<dbReference type="InterPro" id="IPR000866">
    <property type="entry name" value="AhpC/TSA"/>
</dbReference>
<dbReference type="AlphaFoldDB" id="A0A840ERS3"/>
<dbReference type="Pfam" id="PF14289">
    <property type="entry name" value="DUF4369"/>
    <property type="match status" value="1"/>
</dbReference>
<evidence type="ECO:0000256" key="4">
    <source>
        <dbReference type="ARBA" id="ARBA00023284"/>
    </source>
</evidence>
<keyword evidence="4" id="KW-0676">Redox-active center</keyword>
<dbReference type="Proteomes" id="UP000553034">
    <property type="component" value="Unassembled WGS sequence"/>
</dbReference>
<dbReference type="GO" id="GO:0016209">
    <property type="term" value="F:antioxidant activity"/>
    <property type="evidence" value="ECO:0007669"/>
    <property type="project" value="InterPro"/>
</dbReference>
<protein>
    <submittedName>
        <fullName evidence="7">Peroxiredoxin</fullName>
    </submittedName>
</protein>
<sequence>MKKLSLLLLASFIIFSCQQKQEGGVKLSAKVDVPDNTKVYLSVLNEQAMPEVVDTVEVMNGAFEMPLPNTDFQQLSILRLDNVRGNIIFINENKPLHVSLYKDSLRSSVVKGSKQNEVFEGYLEHMKDMRKEMEALRKEMEALRKEEFSDPAELQKQIKEKRDLIAQKDTEIRKKIIQENPNSLVSILMLSDLVNMKTLPSTETKALFESLSKDAQESAIGKKINESFQAAAVAAAAAASTEVGAKAPEFSAPTPEGNQLALKDAMGKITLIDFWASWCKPCRIANPEIVKLYEKFHDKGFNILGVSLDRPGQKDKWIKAIEDDGLTWPQVSNLQFWQGPIAKLYGIRSIPATYILDENGIIVAKNLRGKALEDKIAELLEEK</sequence>
<proteinExistence type="predicted"/>
<gene>
    <name evidence="7" type="ORF">GGR32_000328</name>
</gene>
<dbReference type="GO" id="GO:0030313">
    <property type="term" value="C:cell envelope"/>
    <property type="evidence" value="ECO:0007669"/>
    <property type="project" value="UniProtKB-SubCell"/>
</dbReference>
<accession>A0A840ERS3</accession>
<feature type="domain" description="Thioredoxin" evidence="6">
    <location>
        <begin position="241"/>
        <end position="383"/>
    </location>
</feature>
<reference evidence="7 8" key="1">
    <citation type="submission" date="2020-08" db="EMBL/GenBank/DDBJ databases">
        <title>Genomic Encyclopedia of Type Strains, Phase IV (KMG-IV): sequencing the most valuable type-strain genomes for metagenomic binning, comparative biology and taxonomic classification.</title>
        <authorList>
            <person name="Goeker M."/>
        </authorList>
    </citation>
    <scope>NUCLEOTIDE SEQUENCE [LARGE SCALE GENOMIC DNA]</scope>
    <source>
        <strain evidence="7 8">DSM 29568</strain>
    </source>
</reference>
<dbReference type="PROSITE" id="PS51257">
    <property type="entry name" value="PROKAR_LIPOPROTEIN"/>
    <property type="match status" value="1"/>
</dbReference>
<feature type="coiled-coil region" evidence="5">
    <location>
        <begin position="119"/>
        <end position="146"/>
    </location>
</feature>
<keyword evidence="5" id="KW-0175">Coiled coil</keyword>
<dbReference type="Pfam" id="PF00578">
    <property type="entry name" value="AhpC-TSA"/>
    <property type="match status" value="1"/>
</dbReference>
<dbReference type="RefSeq" id="WP_183475693.1">
    <property type="nucleotide sequence ID" value="NZ_JACIFO010000001.1"/>
</dbReference>
<evidence type="ECO:0000256" key="5">
    <source>
        <dbReference type="SAM" id="Coils"/>
    </source>
</evidence>
<comment type="caution">
    <text evidence="7">The sequence shown here is derived from an EMBL/GenBank/DDBJ whole genome shotgun (WGS) entry which is preliminary data.</text>
</comment>
<evidence type="ECO:0000313" key="8">
    <source>
        <dbReference type="Proteomes" id="UP000553034"/>
    </source>
</evidence>
<dbReference type="Gene3D" id="3.40.30.10">
    <property type="entry name" value="Glutaredoxin"/>
    <property type="match status" value="1"/>
</dbReference>
<dbReference type="PANTHER" id="PTHR42852:SF6">
    <property type="entry name" value="THIOL:DISULFIDE INTERCHANGE PROTEIN DSBE"/>
    <property type="match status" value="1"/>
</dbReference>
<keyword evidence="2" id="KW-0201">Cytochrome c-type biogenesis</keyword>